<dbReference type="InterPro" id="IPR023346">
    <property type="entry name" value="Lysozyme-like_dom_sf"/>
</dbReference>
<feature type="region of interest" description="Disordered" evidence="4">
    <location>
        <begin position="61"/>
        <end position="140"/>
    </location>
</feature>
<dbReference type="InterPro" id="IPR010618">
    <property type="entry name" value="RPF"/>
</dbReference>
<dbReference type="Pfam" id="PF06737">
    <property type="entry name" value="Transglycosylas"/>
    <property type="match status" value="1"/>
</dbReference>
<comment type="caution">
    <text evidence="7">The sequence shown here is derived from an EMBL/GenBank/DDBJ whole genome shotgun (WGS) entry which is preliminary data.</text>
</comment>
<evidence type="ECO:0000256" key="5">
    <source>
        <dbReference type="SAM" id="Phobius"/>
    </source>
</evidence>
<gene>
    <name evidence="7" type="ORF">H9652_04410</name>
</gene>
<protein>
    <submittedName>
        <fullName evidence="7">Transglycosylase family protein</fullName>
    </submittedName>
</protein>
<keyword evidence="5" id="KW-1133">Transmembrane helix</keyword>
<feature type="compositionally biased region" description="Low complexity" evidence="4">
    <location>
        <begin position="424"/>
        <end position="436"/>
    </location>
</feature>
<name>A0ABR8RPD5_9CELL</name>
<organism evidence="7 8">
    <name type="scientific">Oerskovia rustica</name>
    <dbReference type="NCBI Taxonomy" id="2762237"/>
    <lineage>
        <taxon>Bacteria</taxon>
        <taxon>Bacillati</taxon>
        <taxon>Actinomycetota</taxon>
        <taxon>Actinomycetes</taxon>
        <taxon>Micrococcales</taxon>
        <taxon>Cellulomonadaceae</taxon>
        <taxon>Oerskovia</taxon>
    </lineage>
</organism>
<evidence type="ECO:0000259" key="6">
    <source>
        <dbReference type="PROSITE" id="PS51109"/>
    </source>
</evidence>
<evidence type="ECO:0000256" key="4">
    <source>
        <dbReference type="SAM" id="MobiDB-lite"/>
    </source>
</evidence>
<dbReference type="Pfam" id="PF07501">
    <property type="entry name" value="G5"/>
    <property type="match status" value="1"/>
</dbReference>
<dbReference type="InterPro" id="IPR007137">
    <property type="entry name" value="DUF348"/>
</dbReference>
<feature type="compositionally biased region" description="Low complexity" evidence="4">
    <location>
        <begin position="115"/>
        <end position="129"/>
    </location>
</feature>
<keyword evidence="2" id="KW-0732">Signal</keyword>
<evidence type="ECO:0000256" key="3">
    <source>
        <dbReference type="ARBA" id="ARBA00022801"/>
    </source>
</evidence>
<sequence>MRVARLAADNGSVTVNCRALLPVLCSPAHRRVRLPLIAGCPGPEGARPAVVLSIGPSAENDSRIGLSEPAVGRPRATRSDAPSSAGTVGGAPRRPNSVPGRLDDWTRVKNPLNRTAHAASATAPVSSTSDGVEAEASATSPAVRRRRWPLIAGATAVALVATGAVAYGSAKKTVELDVDGEITTVSTFAGSVEGLLAEEGVRVTDKDLIAPAGDSALKNGADVVVRYGRQVTVQTDGQQSDVWVTALDADEALDTLAGRGADVRLVASRAGADGRAALPLRLDANGPVSVVADGQTKTAPDGSIGVNSILDQQGVVLGEQDRVSVARDEAADPAISLVVQRVAVSDVPTVTPIPFETVTEQDANRFADQDPVVKQEGVEGASTKVETVTTVDGVEESRVLVSDGVTAEPVAKIVVQGTKERPKAAPAPKAAPQAAAAAPKASGSAAAPAAPSTVGGDVWAALAKCESGGNPATNTGNGYYGLYQFSASTWRAMGGSGLPSDASAEEQTMRAQMLQARSGWGQWPACTKKLGLR</sequence>
<dbReference type="PROSITE" id="PS51109">
    <property type="entry name" value="G5"/>
    <property type="match status" value="1"/>
</dbReference>
<dbReference type="SMART" id="SM01208">
    <property type="entry name" value="G5"/>
    <property type="match status" value="1"/>
</dbReference>
<evidence type="ECO:0000313" key="7">
    <source>
        <dbReference type="EMBL" id="MBD7949652.1"/>
    </source>
</evidence>
<dbReference type="SUPFAM" id="SSF53955">
    <property type="entry name" value="Lysozyme-like"/>
    <property type="match status" value="1"/>
</dbReference>
<evidence type="ECO:0000313" key="8">
    <source>
        <dbReference type="Proteomes" id="UP000641803"/>
    </source>
</evidence>
<feature type="domain" description="G5" evidence="6">
    <location>
        <begin position="339"/>
        <end position="420"/>
    </location>
</feature>
<accession>A0ABR8RPD5</accession>
<keyword evidence="5" id="KW-0472">Membrane</keyword>
<dbReference type="InterPro" id="IPR011098">
    <property type="entry name" value="G5_dom"/>
</dbReference>
<feature type="region of interest" description="Disordered" evidence="4">
    <location>
        <begin position="417"/>
        <end position="436"/>
    </location>
</feature>
<proteinExistence type="inferred from homology"/>
<dbReference type="EMBL" id="JACSQQ010000005">
    <property type="protein sequence ID" value="MBD7949652.1"/>
    <property type="molecule type" value="Genomic_DNA"/>
</dbReference>
<evidence type="ECO:0000256" key="2">
    <source>
        <dbReference type="ARBA" id="ARBA00022729"/>
    </source>
</evidence>
<dbReference type="Pfam" id="PF03990">
    <property type="entry name" value="DUF348"/>
    <property type="match status" value="3"/>
</dbReference>
<evidence type="ECO:0000256" key="1">
    <source>
        <dbReference type="ARBA" id="ARBA00010830"/>
    </source>
</evidence>
<comment type="similarity">
    <text evidence="1">Belongs to the transglycosylase family. Rpf subfamily.</text>
</comment>
<keyword evidence="8" id="KW-1185">Reference proteome</keyword>
<reference evidence="7 8" key="1">
    <citation type="submission" date="2020-08" db="EMBL/GenBank/DDBJ databases">
        <title>A Genomic Blueprint of the Chicken Gut Microbiome.</title>
        <authorList>
            <person name="Gilroy R."/>
            <person name="Ravi A."/>
            <person name="Getino M."/>
            <person name="Pursley I."/>
            <person name="Horton D.L."/>
            <person name="Alikhan N.-F."/>
            <person name="Baker D."/>
            <person name="Gharbi K."/>
            <person name="Hall N."/>
            <person name="Watson M."/>
            <person name="Adriaenssens E.M."/>
            <person name="Foster-Nyarko E."/>
            <person name="Jarju S."/>
            <person name="Secka A."/>
            <person name="Antonio M."/>
            <person name="Oren A."/>
            <person name="Chaudhuri R."/>
            <person name="La Ragione R.M."/>
            <person name="Hildebrand F."/>
            <person name="Pallen M.J."/>
        </authorList>
    </citation>
    <scope>NUCLEOTIDE SEQUENCE [LARGE SCALE GENOMIC DNA]</scope>
    <source>
        <strain evidence="7 8">Sa4CUA1</strain>
    </source>
</reference>
<dbReference type="Gene3D" id="2.20.230.10">
    <property type="entry name" value="Resuscitation-promoting factor rpfb"/>
    <property type="match status" value="1"/>
</dbReference>
<feature type="transmembrane region" description="Helical" evidence="5">
    <location>
        <begin position="150"/>
        <end position="170"/>
    </location>
</feature>
<dbReference type="Gene3D" id="1.10.530.10">
    <property type="match status" value="1"/>
</dbReference>
<keyword evidence="3" id="KW-0378">Hydrolase</keyword>
<dbReference type="Proteomes" id="UP000641803">
    <property type="component" value="Unassembled WGS sequence"/>
</dbReference>
<keyword evidence="5" id="KW-0812">Transmembrane</keyword>
<dbReference type="CDD" id="cd13925">
    <property type="entry name" value="RPF"/>
    <property type="match status" value="1"/>
</dbReference>